<dbReference type="GO" id="GO:0016787">
    <property type="term" value="F:hydrolase activity"/>
    <property type="evidence" value="ECO:0007669"/>
    <property type="project" value="UniProtKB-KW"/>
</dbReference>
<keyword evidence="1" id="KW-0378">Hydrolase</keyword>
<organism evidence="1 2">
    <name type="scientific">Caproicibacterium amylolyticum</name>
    <dbReference type="NCBI Taxonomy" id="2766537"/>
    <lineage>
        <taxon>Bacteria</taxon>
        <taxon>Bacillati</taxon>
        <taxon>Bacillota</taxon>
        <taxon>Clostridia</taxon>
        <taxon>Eubacteriales</taxon>
        <taxon>Oscillospiraceae</taxon>
        <taxon>Caproicibacterium</taxon>
    </lineage>
</organism>
<dbReference type="RefSeq" id="WP_212507270.1">
    <property type="nucleotide sequence ID" value="NZ_CP060696.1"/>
</dbReference>
<reference evidence="1 2" key="1">
    <citation type="submission" date="2020-08" db="EMBL/GenBank/DDBJ databases">
        <authorList>
            <person name="Ren C."/>
            <person name="Gu Y."/>
            <person name="Xu Y."/>
        </authorList>
    </citation>
    <scope>NUCLEOTIDE SEQUENCE [LARGE SCALE GENOMIC DNA]</scope>
    <source>
        <strain evidence="1 2">LBM18003</strain>
    </source>
</reference>
<gene>
    <name evidence="1" type="ORF">H6X83_00610</name>
</gene>
<dbReference type="InterPro" id="IPR026002">
    <property type="entry name" value="ATC_hydrolase-like"/>
</dbReference>
<accession>A0A7G9WHP3</accession>
<name>A0A7G9WHP3_9FIRM</name>
<dbReference type="Proteomes" id="UP000516046">
    <property type="component" value="Chromosome"/>
</dbReference>
<evidence type="ECO:0000313" key="1">
    <source>
        <dbReference type="EMBL" id="QNO18205.1"/>
    </source>
</evidence>
<protein>
    <submittedName>
        <fullName evidence="1">L-2-amino-thiazoline-4-carboxylic acid hydrolase</fullName>
    </submittedName>
</protein>
<evidence type="ECO:0000313" key="2">
    <source>
        <dbReference type="Proteomes" id="UP000516046"/>
    </source>
</evidence>
<dbReference type="AlphaFoldDB" id="A0A7G9WHP3"/>
<keyword evidence="2" id="KW-1185">Reference proteome</keyword>
<dbReference type="KEGG" id="caml:H6X83_00610"/>
<proteinExistence type="predicted"/>
<sequence length="199" mass="23513">MAQTDEIQHFLTAKFGEEKGNNLYSMQQGRLRRLLQKAQKNHSPAQMKTLEKTILPRVALYQILQETPEKADAYRIVKEYMVDVVCEKSKKQYSEMEQMPFFYDIFRKVFTFVTLKSDNWSAELFCREKDKFTIHIHRCLWYSACKDNGCPELCRLLCDCDEINYGGLHKMKFAREGSIGKGQNFCDFTFLRQTKKEKV</sequence>
<dbReference type="Pfam" id="PF14196">
    <property type="entry name" value="ATC_hydrolase"/>
    <property type="match status" value="1"/>
</dbReference>
<dbReference type="EMBL" id="CP060696">
    <property type="protein sequence ID" value="QNO18205.1"/>
    <property type="molecule type" value="Genomic_DNA"/>
</dbReference>